<protein>
    <submittedName>
        <fullName evidence="1">Uncharacterized protein</fullName>
    </submittedName>
</protein>
<dbReference type="InterPro" id="IPR035074">
    <property type="entry name" value="EspA/CesA-like"/>
</dbReference>
<dbReference type="EMBL" id="CABPSQ010000007">
    <property type="protein sequence ID" value="VVE70915.1"/>
    <property type="molecule type" value="Genomic_DNA"/>
</dbReference>
<sequence length="185" mass="19175">MSLRLSSHAANRSDASGAIGSIPRHMADLADTTVSPSSDNPMLATIAAAGAQLSVLQKQADVWLANAQARMGIAREASAFGALVDTLLKDASGGGASGTLPSSLRDFAVRHGLLSAHAARAPLDAAGLQALGARLQSLAMNDGASSTSEQIQLKRFVTRYDNTLTLYNAVVSRLGEMMKRLVSSL</sequence>
<dbReference type="SUPFAM" id="SSF116927">
    <property type="entry name" value="EspA/CesA-like"/>
    <property type="match status" value="1"/>
</dbReference>
<proteinExistence type="predicted"/>
<evidence type="ECO:0000313" key="1">
    <source>
        <dbReference type="EMBL" id="VVE70915.1"/>
    </source>
</evidence>
<keyword evidence="2" id="KW-1185">Reference proteome</keyword>
<dbReference type="Proteomes" id="UP000414136">
    <property type="component" value="Unassembled WGS sequence"/>
</dbReference>
<accession>A0A5E5AEG0</accession>
<name>A0A5E5AEG0_9BURK</name>
<evidence type="ECO:0000313" key="2">
    <source>
        <dbReference type="Proteomes" id="UP000414136"/>
    </source>
</evidence>
<dbReference type="AlphaFoldDB" id="A0A5E5AEG0"/>
<organism evidence="1 2">
    <name type="scientific">Pandoraea captiosa</name>
    <dbReference type="NCBI Taxonomy" id="2508302"/>
    <lineage>
        <taxon>Bacteria</taxon>
        <taxon>Pseudomonadati</taxon>
        <taxon>Pseudomonadota</taxon>
        <taxon>Betaproteobacteria</taxon>
        <taxon>Burkholderiales</taxon>
        <taxon>Burkholderiaceae</taxon>
        <taxon>Pandoraea</taxon>
    </lineage>
</organism>
<reference evidence="1 2" key="1">
    <citation type="submission" date="2019-08" db="EMBL/GenBank/DDBJ databases">
        <authorList>
            <person name="Peeters C."/>
        </authorList>
    </citation>
    <scope>NUCLEOTIDE SEQUENCE [LARGE SCALE GENOMIC DNA]</scope>
    <source>
        <strain evidence="1 2">LMG 31118</strain>
    </source>
</reference>
<gene>
    <name evidence="1" type="ORF">PCA31118_03695</name>
</gene>